<dbReference type="Proteomes" id="UP000192902">
    <property type="component" value="Chromosome"/>
</dbReference>
<protein>
    <submittedName>
        <fullName evidence="2">Putative metal-dependent hydrolase (DUF45 domain)</fullName>
    </submittedName>
</protein>
<dbReference type="RefSeq" id="WP_027306192.1">
    <property type="nucleotide sequence ID" value="NZ_CP020867.1"/>
</dbReference>
<dbReference type="Gene3D" id="3.30.2010.10">
    <property type="entry name" value="Metalloproteases ('zincins'), catalytic domain"/>
    <property type="match status" value="1"/>
</dbReference>
<gene>
    <name evidence="2" type="ORF">CCUN_0736</name>
</gene>
<dbReference type="eggNOG" id="COG1451">
    <property type="taxonomic scope" value="Bacteria"/>
</dbReference>
<dbReference type="PANTHER" id="PTHR30399:SF1">
    <property type="entry name" value="UTP PYROPHOSPHATASE"/>
    <property type="match status" value="1"/>
</dbReference>
<evidence type="ECO:0000259" key="1">
    <source>
        <dbReference type="Pfam" id="PF01863"/>
    </source>
</evidence>
<feature type="domain" description="YgjP-like metallopeptidase" evidence="1">
    <location>
        <begin position="13"/>
        <end position="218"/>
    </location>
</feature>
<organism evidence="2 3">
    <name type="scientific">Campylobacter cuniculorum DSM 23162 = LMG 24588</name>
    <dbReference type="NCBI Taxonomy" id="1121267"/>
    <lineage>
        <taxon>Bacteria</taxon>
        <taxon>Pseudomonadati</taxon>
        <taxon>Campylobacterota</taxon>
        <taxon>Epsilonproteobacteria</taxon>
        <taxon>Campylobacterales</taxon>
        <taxon>Campylobacteraceae</taxon>
        <taxon>Campylobacter</taxon>
    </lineage>
</organism>
<accession>A0A1W6BWA4</accession>
<dbReference type="GO" id="GO:0016787">
    <property type="term" value="F:hydrolase activity"/>
    <property type="evidence" value="ECO:0007669"/>
    <property type="project" value="UniProtKB-KW"/>
</dbReference>
<keyword evidence="2" id="KW-0378">Hydrolase</keyword>
<evidence type="ECO:0000313" key="2">
    <source>
        <dbReference type="EMBL" id="ARJ56354.1"/>
    </source>
</evidence>
<dbReference type="EMBL" id="CP020867">
    <property type="protein sequence ID" value="ARJ56354.1"/>
    <property type="molecule type" value="Genomic_DNA"/>
</dbReference>
<dbReference type="OrthoDB" id="5321643at2"/>
<evidence type="ECO:0000313" key="3">
    <source>
        <dbReference type="Proteomes" id="UP000192902"/>
    </source>
</evidence>
<dbReference type="InterPro" id="IPR002725">
    <property type="entry name" value="YgjP-like_metallopeptidase"/>
</dbReference>
<dbReference type="AlphaFoldDB" id="A0A1W6BWA4"/>
<dbReference type="STRING" id="1121267.CCUN_0736"/>
<dbReference type="InterPro" id="IPR053136">
    <property type="entry name" value="UTP_pyrophosphatase-like"/>
</dbReference>
<sequence length="222" mass="26994">MINDVLIIKKDVKNIILKVKPNGEASIIAPKDTSDEYIQKILVKRADWIEQKRERFLRFQKKEKAYISGESLSYLGRQYKLKIIQANEECVKLQRNYLEVYVKNTDDIKLRKSLIEQWYHQRALVVFDEIFTRFNQITKKEVKKFAIRKMKTRWGSCNAFKSYIHINSELIKKPKICIEYVIFHELTHMIFPNHSKNFYNYLSYYMRDWKERKECLENYNKE</sequence>
<proteinExistence type="predicted"/>
<dbReference type="CDD" id="cd07344">
    <property type="entry name" value="M48_yhfN_like"/>
    <property type="match status" value="1"/>
</dbReference>
<dbReference type="Pfam" id="PF01863">
    <property type="entry name" value="YgjP-like"/>
    <property type="match status" value="1"/>
</dbReference>
<reference evidence="2 3" key="1">
    <citation type="submission" date="2017-04" db="EMBL/GenBank/DDBJ databases">
        <title>Complete genome sequence of the Campylobacter cuniculorum type strain LMG24588.</title>
        <authorList>
            <person name="Miller W.G."/>
            <person name="Yee E."/>
            <person name="Revez J."/>
            <person name="Bono J.L."/>
            <person name="Rossi M."/>
        </authorList>
    </citation>
    <scope>NUCLEOTIDE SEQUENCE [LARGE SCALE GENOMIC DNA]</scope>
    <source>
        <strain evidence="2 3">LMG 24588</strain>
    </source>
</reference>
<name>A0A1W6BWA4_9BACT</name>
<dbReference type="PANTHER" id="PTHR30399">
    <property type="entry name" value="UNCHARACTERIZED PROTEIN YGJP"/>
    <property type="match status" value="1"/>
</dbReference>
<dbReference type="KEGG" id="ccun:CCUN_0736"/>